<dbReference type="SUPFAM" id="SSF52058">
    <property type="entry name" value="L domain-like"/>
    <property type="match status" value="2"/>
</dbReference>
<dbReference type="InterPro" id="IPR050122">
    <property type="entry name" value="RTK"/>
</dbReference>
<comment type="similarity">
    <text evidence="18">Belongs to the protein kinase superfamily. Tyr protein kinase family. Insulin receptor subfamily.</text>
</comment>
<keyword evidence="6" id="KW-0677">Repeat</keyword>
<dbReference type="InterPro" id="IPR036116">
    <property type="entry name" value="FN3_sf"/>
</dbReference>
<evidence type="ECO:0000256" key="1">
    <source>
        <dbReference type="ARBA" id="ARBA00004479"/>
    </source>
</evidence>
<gene>
    <name evidence="25" type="primary">Insrr</name>
</gene>
<name>A0A6P6EBB4_OCTDE</name>
<evidence type="ECO:0000256" key="19">
    <source>
        <dbReference type="SAM" id="MobiDB-lite"/>
    </source>
</evidence>
<dbReference type="InterPro" id="IPR000719">
    <property type="entry name" value="Prot_kinase_dom"/>
</dbReference>
<dbReference type="Pfam" id="PF01030">
    <property type="entry name" value="Recep_L_domain"/>
    <property type="match status" value="2"/>
</dbReference>
<evidence type="ECO:0000256" key="3">
    <source>
        <dbReference type="ARBA" id="ARBA00022679"/>
    </source>
</evidence>
<dbReference type="FunFam" id="3.80.20.20:FF:000001">
    <property type="entry name" value="Tyrosine-protein kinase receptor"/>
    <property type="match status" value="1"/>
</dbReference>
<comment type="catalytic activity">
    <reaction evidence="16 18">
        <text>L-tyrosyl-[protein] + ATP = O-phospho-L-tyrosyl-[protein] + ADP + H(+)</text>
        <dbReference type="Rhea" id="RHEA:10596"/>
        <dbReference type="Rhea" id="RHEA-COMP:10136"/>
        <dbReference type="Rhea" id="RHEA-COMP:20101"/>
        <dbReference type="ChEBI" id="CHEBI:15378"/>
        <dbReference type="ChEBI" id="CHEBI:30616"/>
        <dbReference type="ChEBI" id="CHEBI:46858"/>
        <dbReference type="ChEBI" id="CHEBI:61978"/>
        <dbReference type="ChEBI" id="CHEBI:456216"/>
        <dbReference type="EC" id="2.7.10.1"/>
    </reaction>
</comment>
<evidence type="ECO:0000256" key="5">
    <source>
        <dbReference type="ARBA" id="ARBA00022729"/>
    </source>
</evidence>
<dbReference type="PROSITE" id="PS00107">
    <property type="entry name" value="PROTEIN_KINASE_ATP"/>
    <property type="match status" value="1"/>
</dbReference>
<keyword evidence="8" id="KW-0418">Kinase</keyword>
<dbReference type="SUPFAM" id="SSF56112">
    <property type="entry name" value="Protein kinase-like (PK-like)"/>
    <property type="match status" value="1"/>
</dbReference>
<evidence type="ECO:0000256" key="4">
    <source>
        <dbReference type="ARBA" id="ARBA00022692"/>
    </source>
</evidence>
<evidence type="ECO:0000256" key="15">
    <source>
        <dbReference type="ARBA" id="ARBA00023180"/>
    </source>
</evidence>
<keyword evidence="5 21" id="KW-0732">Signal</keyword>
<feature type="transmembrane region" description="Helical" evidence="20">
    <location>
        <begin position="771"/>
        <end position="795"/>
    </location>
</feature>
<dbReference type="InterPro" id="IPR011009">
    <property type="entry name" value="Kinase-like_dom_sf"/>
</dbReference>
<dbReference type="Gene3D" id="2.60.40.10">
    <property type="entry name" value="Immunoglobulins"/>
    <property type="match status" value="3"/>
</dbReference>
<keyword evidence="12" id="KW-0829">Tyrosine-protein kinase</keyword>
<evidence type="ECO:0000259" key="22">
    <source>
        <dbReference type="PROSITE" id="PS50011"/>
    </source>
</evidence>
<dbReference type="InterPro" id="IPR013783">
    <property type="entry name" value="Ig-like_fold"/>
</dbReference>
<dbReference type="PROSITE" id="PS00239">
    <property type="entry name" value="RECEPTOR_TYR_KIN_II"/>
    <property type="match status" value="1"/>
</dbReference>
<protein>
    <recommendedName>
        <fullName evidence="18">Tyrosine-protein kinase receptor</fullName>
        <ecNumber evidence="18">2.7.10.1</ecNumber>
    </recommendedName>
</protein>
<dbReference type="FunFam" id="3.30.200.20:FF:000026">
    <property type="entry name" value="Tyrosine-protein kinase receptor"/>
    <property type="match status" value="1"/>
</dbReference>
<dbReference type="GO" id="GO:0030424">
    <property type="term" value="C:axon"/>
    <property type="evidence" value="ECO:0007669"/>
    <property type="project" value="TreeGrafter"/>
</dbReference>
<evidence type="ECO:0000256" key="2">
    <source>
        <dbReference type="ARBA" id="ARBA00022553"/>
    </source>
</evidence>
<evidence type="ECO:0000256" key="21">
    <source>
        <dbReference type="SAM" id="SignalP"/>
    </source>
</evidence>
<dbReference type="InterPro" id="IPR017441">
    <property type="entry name" value="Protein_kinase_ATP_BS"/>
</dbReference>
<dbReference type="PROSITE" id="PS00109">
    <property type="entry name" value="PROTEIN_KINASE_TYR"/>
    <property type="match status" value="1"/>
</dbReference>
<dbReference type="InterPro" id="IPR000494">
    <property type="entry name" value="Rcpt_L-dom"/>
</dbReference>
<dbReference type="SMART" id="SM00060">
    <property type="entry name" value="FN3"/>
    <property type="match status" value="3"/>
</dbReference>
<feature type="region of interest" description="Disordered" evidence="19">
    <location>
        <begin position="591"/>
        <end position="612"/>
    </location>
</feature>
<dbReference type="InterPro" id="IPR003961">
    <property type="entry name" value="FN3_dom"/>
</dbReference>
<dbReference type="FunFam" id="2.60.40.10:FF:000108">
    <property type="entry name" value="Tyrosine-protein kinase receptor"/>
    <property type="match status" value="1"/>
</dbReference>
<dbReference type="EC" id="2.7.10.1" evidence="18"/>
<evidence type="ECO:0000256" key="12">
    <source>
        <dbReference type="ARBA" id="ARBA00023137"/>
    </source>
</evidence>
<evidence type="ECO:0000256" key="7">
    <source>
        <dbReference type="ARBA" id="ARBA00022741"/>
    </source>
</evidence>
<keyword evidence="10 20" id="KW-1133">Transmembrane helix</keyword>
<evidence type="ECO:0000256" key="10">
    <source>
        <dbReference type="ARBA" id="ARBA00022989"/>
    </source>
</evidence>
<evidence type="ECO:0000256" key="8">
    <source>
        <dbReference type="ARBA" id="ARBA00022777"/>
    </source>
</evidence>
<feature type="region of interest" description="Disordered" evidence="19">
    <location>
        <begin position="1129"/>
        <end position="1161"/>
    </location>
</feature>
<dbReference type="Gene3D" id="1.10.510.10">
    <property type="entry name" value="Transferase(Phosphotransferase) domain 1"/>
    <property type="match status" value="1"/>
</dbReference>
<sequence>MARPSLWCWKTWLLVSLLSSGFSLDTMKVCPSLDIRSEVAELRRLENCSVVEGHLQILLMFTATGEDFRSLSFPHLTQVTDYLLLFRVYGLESLRDLFPNLSVIRGAHLFLGYALVIFEMPHLRDVGLPALGEVLRGAVRVEKNQELCHLSTIDWGLLQSTPSTNYIVGNKLGEECADVCPGTLGAAGEPCARTTFSGHTDYRCWTSSHCQRDNLEPELQRSLGLVETITGFLKIKHSFALVSLSFFKNLKLIRGDTMVDGNYTLYVLDNQNLQQLGSWVASGLTIPVGKIYFAFNPRLCLEHIYRLEEVTGTRGRQNKAEINPRTNGDRAACQTRTLRFVSNVTEADRILLRWERYEPLEARDLLSFIVYYKESPFQNATEHVGPDACGTQSWNLLDVELPLSRTQEPGVTLAPLKPWTQYAVFVRAITLTTAEDSPHQGAQSPIVYLWTLPAAPTVPQDVISTSNSSSHLLVRWKPPTQRNGNITYYLVLWQRLAEDGDLYLNDYCHRGLRLPTSSHDPRFDREDGDLETELEPGCCPCQHAPPGQVLPALEAQEASFQKKFENFLHNAITIPKPPWKVTSIHRNFQRDAGRHRRAAGTPRTEGNSSDFEIQEDKVPRERAVLGGLRHFTEYRIDIHACNHAAHTVGCSAATFVFARTMPHREADDIPGKLAWEAASKSSVLLRWLEPPDPNGLILKYEIKYRRLGEEATVLCVSRLRYAKVGGVQLALLPPGNYSARVRATSLAGNGSWTDSVAFYIPGQEEEDSGSLHVLLTVTPVGLMLLIILAALGFFYSRKRNGTLYTSVNPEYLSASDMYIPDEWEVPREQISIIRELGQGSFGMVYEGVVKGLEAGEESTPVALKTVNELASPRERIEFLKEASVMKAFKCHHVVRLLGVVSQGQPTLVIMELMTRGDLKSHLRSLRPEAEVGTRKTLGQENNPGLPQPALEDMIQMAGEIADGMAYLAANKFVHRDLAARNCMVSQDFTVKIGDFGMTRDVYETDYYRKGGKGLLPVRWMAPESLKDGIFTTHSDVWSFGVVLWEIVTLAEQPYQGLSNEQVLKFVMNGGVLEELEDCPLQLQELMSSCWQQNPRLRPTFTQILDSIRKELRPSFHLLSFYYSPECQGGCGSQPTTDAEPNSPPTSKETSDCSLQNGGPGH</sequence>
<feature type="chain" id="PRO_5028249648" description="Tyrosine-protein kinase receptor" evidence="21">
    <location>
        <begin position="24"/>
        <end position="1161"/>
    </location>
</feature>
<dbReference type="PANTHER" id="PTHR24416">
    <property type="entry name" value="TYROSINE-PROTEIN KINASE RECEPTOR"/>
    <property type="match status" value="1"/>
</dbReference>
<proteinExistence type="inferred from homology"/>
<keyword evidence="14 18" id="KW-0675">Receptor</keyword>
<feature type="domain" description="Fibronectin type-III" evidence="23">
    <location>
        <begin position="669"/>
        <end position="763"/>
    </location>
</feature>
<dbReference type="PANTHER" id="PTHR24416:SF338">
    <property type="entry name" value="INSULIN RECEPTOR-RELATED PROTEIN"/>
    <property type="match status" value="1"/>
</dbReference>
<dbReference type="InterPro" id="IPR020635">
    <property type="entry name" value="Tyr_kinase_cat_dom"/>
</dbReference>
<dbReference type="FunFam" id="1.10.510.10:FF:000050">
    <property type="entry name" value="Tyrosine-protein kinase receptor"/>
    <property type="match status" value="1"/>
</dbReference>
<keyword evidence="13" id="KW-1015">Disulfide bond</keyword>
<dbReference type="GO" id="GO:0005899">
    <property type="term" value="C:insulin receptor complex"/>
    <property type="evidence" value="ECO:0007669"/>
    <property type="project" value="TreeGrafter"/>
</dbReference>
<keyword evidence="3" id="KW-0808">Transferase</keyword>
<evidence type="ECO:0000256" key="13">
    <source>
        <dbReference type="ARBA" id="ARBA00023157"/>
    </source>
</evidence>
<feature type="domain" description="Fibronectin type-III" evidence="23">
    <location>
        <begin position="334"/>
        <end position="454"/>
    </location>
</feature>
<keyword evidence="7 17" id="KW-0547">Nucleotide-binding</keyword>
<dbReference type="InterPro" id="IPR036941">
    <property type="entry name" value="Rcpt_L-dom_sf"/>
</dbReference>
<reference evidence="25" key="1">
    <citation type="submission" date="2025-08" db="UniProtKB">
        <authorList>
            <consortium name="RefSeq"/>
        </authorList>
    </citation>
    <scope>IDENTIFICATION</scope>
</reference>
<keyword evidence="15" id="KW-0325">Glycoprotein</keyword>
<dbReference type="GO" id="GO:0043560">
    <property type="term" value="F:insulin receptor substrate binding"/>
    <property type="evidence" value="ECO:0007669"/>
    <property type="project" value="TreeGrafter"/>
</dbReference>
<dbReference type="Pfam" id="PF07714">
    <property type="entry name" value="PK_Tyr_Ser-Thr"/>
    <property type="match status" value="1"/>
</dbReference>
<keyword evidence="2 18" id="KW-0597">Phosphoprotein</keyword>
<dbReference type="PROSITE" id="PS50011">
    <property type="entry name" value="PROTEIN_KINASE_DOM"/>
    <property type="match status" value="1"/>
</dbReference>
<evidence type="ECO:0000313" key="25">
    <source>
        <dbReference type="RefSeq" id="XP_023569516.1"/>
    </source>
</evidence>
<dbReference type="GeneID" id="101579011"/>
<evidence type="ECO:0000313" key="24">
    <source>
        <dbReference type="Proteomes" id="UP000515203"/>
    </source>
</evidence>
<dbReference type="Proteomes" id="UP000515203">
    <property type="component" value="Unplaced"/>
</dbReference>
<keyword evidence="24" id="KW-1185">Reference proteome</keyword>
<organism evidence="24 25">
    <name type="scientific">Octodon degus</name>
    <name type="common">Degu</name>
    <name type="synonym">Sciurus degus</name>
    <dbReference type="NCBI Taxonomy" id="10160"/>
    <lineage>
        <taxon>Eukaryota</taxon>
        <taxon>Metazoa</taxon>
        <taxon>Chordata</taxon>
        <taxon>Craniata</taxon>
        <taxon>Vertebrata</taxon>
        <taxon>Euteleostomi</taxon>
        <taxon>Mammalia</taxon>
        <taxon>Eutheria</taxon>
        <taxon>Euarchontoglires</taxon>
        <taxon>Glires</taxon>
        <taxon>Rodentia</taxon>
        <taxon>Hystricomorpha</taxon>
        <taxon>Octodontidae</taxon>
        <taxon>Octodon</taxon>
    </lineage>
</organism>
<feature type="binding site" evidence="17">
    <location>
        <position position="864"/>
    </location>
    <ligand>
        <name>ATP</name>
        <dbReference type="ChEBI" id="CHEBI:30616"/>
    </ligand>
</feature>
<keyword evidence="11 20" id="KW-0472">Membrane</keyword>
<dbReference type="SMART" id="SM00219">
    <property type="entry name" value="TyrKc"/>
    <property type="match status" value="1"/>
</dbReference>
<dbReference type="GO" id="GO:0005524">
    <property type="term" value="F:ATP binding"/>
    <property type="evidence" value="ECO:0007669"/>
    <property type="project" value="UniProtKB-UniRule"/>
</dbReference>
<keyword evidence="4 18" id="KW-0812">Transmembrane</keyword>
<dbReference type="FunFam" id="2.60.40.10:FF:000087">
    <property type="entry name" value="Tyrosine-protein kinase receptor"/>
    <property type="match status" value="1"/>
</dbReference>
<feature type="signal peptide" evidence="21">
    <location>
        <begin position="1"/>
        <end position="23"/>
    </location>
</feature>
<evidence type="ECO:0000256" key="9">
    <source>
        <dbReference type="ARBA" id="ARBA00022840"/>
    </source>
</evidence>
<dbReference type="Gene3D" id="3.80.20.20">
    <property type="entry name" value="Receptor L-domain"/>
    <property type="match status" value="2"/>
</dbReference>
<feature type="domain" description="Fibronectin type-III" evidence="23">
    <location>
        <begin position="458"/>
        <end position="558"/>
    </location>
</feature>
<dbReference type="PRINTS" id="PR00109">
    <property type="entry name" value="TYRKINASE"/>
</dbReference>
<evidence type="ECO:0000256" key="17">
    <source>
        <dbReference type="PROSITE-ProRule" id="PRU10141"/>
    </source>
</evidence>
<dbReference type="Gene3D" id="3.30.200.20">
    <property type="entry name" value="Phosphorylase Kinase, domain 1"/>
    <property type="match status" value="1"/>
</dbReference>
<feature type="domain" description="Protein kinase" evidence="22">
    <location>
        <begin position="830"/>
        <end position="1115"/>
    </location>
</feature>
<dbReference type="RefSeq" id="XP_023569516.1">
    <property type="nucleotide sequence ID" value="XM_023713748.1"/>
</dbReference>
<dbReference type="GO" id="GO:0005009">
    <property type="term" value="F:insulin receptor activity"/>
    <property type="evidence" value="ECO:0007669"/>
    <property type="project" value="TreeGrafter"/>
</dbReference>
<evidence type="ECO:0000256" key="14">
    <source>
        <dbReference type="ARBA" id="ARBA00023170"/>
    </source>
</evidence>
<dbReference type="InterPro" id="IPR002011">
    <property type="entry name" value="Tyr_kinase_rcpt_2_CS"/>
</dbReference>
<evidence type="ECO:0000256" key="20">
    <source>
        <dbReference type="SAM" id="Phobius"/>
    </source>
</evidence>
<dbReference type="Pfam" id="PF00041">
    <property type="entry name" value="fn3"/>
    <property type="match status" value="1"/>
</dbReference>
<keyword evidence="9 17" id="KW-0067">ATP-binding</keyword>
<feature type="compositionally biased region" description="Polar residues" evidence="19">
    <location>
        <begin position="1132"/>
        <end position="1161"/>
    </location>
</feature>
<evidence type="ECO:0000256" key="11">
    <source>
        <dbReference type="ARBA" id="ARBA00023136"/>
    </source>
</evidence>
<evidence type="ECO:0000256" key="18">
    <source>
        <dbReference type="RuleBase" id="RU000312"/>
    </source>
</evidence>
<dbReference type="PROSITE" id="PS50853">
    <property type="entry name" value="FN3"/>
    <property type="match status" value="3"/>
</dbReference>
<dbReference type="AlphaFoldDB" id="A0A6P6EBB4"/>
<dbReference type="InterPro" id="IPR008266">
    <property type="entry name" value="Tyr_kinase_AS"/>
</dbReference>
<dbReference type="SUPFAM" id="SSF49265">
    <property type="entry name" value="Fibronectin type III"/>
    <property type="match status" value="3"/>
</dbReference>
<dbReference type="CDD" id="cd05032">
    <property type="entry name" value="PTKc_InsR_like"/>
    <property type="match status" value="1"/>
</dbReference>
<evidence type="ECO:0000256" key="6">
    <source>
        <dbReference type="ARBA" id="ARBA00022737"/>
    </source>
</evidence>
<dbReference type="CDD" id="cd00063">
    <property type="entry name" value="FN3"/>
    <property type="match status" value="3"/>
</dbReference>
<accession>A0A6P6EBB4</accession>
<dbReference type="CTD" id="3645"/>
<evidence type="ECO:0000256" key="16">
    <source>
        <dbReference type="ARBA" id="ARBA00051243"/>
    </source>
</evidence>
<dbReference type="InterPro" id="IPR001245">
    <property type="entry name" value="Ser-Thr/Tyr_kinase_cat_dom"/>
</dbReference>
<comment type="subcellular location">
    <subcellularLocation>
        <location evidence="1">Membrane</location>
        <topology evidence="1">Single-pass type I membrane protein</topology>
    </subcellularLocation>
</comment>
<evidence type="ECO:0000259" key="23">
    <source>
        <dbReference type="PROSITE" id="PS50853"/>
    </source>
</evidence>